<accession>A0A2T6KM57</accession>
<evidence type="ECO:0008006" key="3">
    <source>
        <dbReference type="Google" id="ProtNLM"/>
    </source>
</evidence>
<dbReference type="Proteomes" id="UP000244523">
    <property type="component" value="Unassembled WGS sequence"/>
</dbReference>
<dbReference type="RefSeq" id="WP_168769417.1">
    <property type="nucleotide sequence ID" value="NZ_QBUD01000002.1"/>
</dbReference>
<sequence length="325" mass="35366">MKRLTLLVLIVSAIYSTYWFVGANTVESRAVESIALARSEGWDIAYDTIKTIGFPSRFDTTIDAPNVTPPDARWTWQAPFLQVFALSYQPNKIIAAFPNSQRLQLPTQKLSLTSDELRVSAGVRPNADLSFDALTTEGAGVSVSSDIGWSIALQNALIALRNTPDMDKSYDAYAQINNLSLPSEFLKQLNQGNNLPAKIDSITINSQLGLNQTLDRHTKNPQLQSITLENAQIVWGTLSVRAEGRVDIDSTGVPTGRITLITQDWRTMIDILVSMGQVQPGIAETLRNMAGGLANDAGVLELPVSFGNGFMSLGPIPLGPAPRLR</sequence>
<dbReference type="AlphaFoldDB" id="A0A2T6KM57"/>
<dbReference type="Pfam" id="PF09898">
    <property type="entry name" value="DUF2125"/>
    <property type="match status" value="1"/>
</dbReference>
<gene>
    <name evidence="1" type="ORF">C8N45_102311</name>
</gene>
<dbReference type="EMBL" id="QBUD01000002">
    <property type="protein sequence ID" value="PUB17299.1"/>
    <property type="molecule type" value="Genomic_DNA"/>
</dbReference>
<name>A0A2T6KM57_9RHOB</name>
<proteinExistence type="predicted"/>
<protein>
    <recommendedName>
        <fullName evidence="3">DUF2125 domain-containing protein</fullName>
    </recommendedName>
</protein>
<dbReference type="InterPro" id="IPR018666">
    <property type="entry name" value="DUF2125"/>
</dbReference>
<reference evidence="1 2" key="1">
    <citation type="submission" date="2018-04" db="EMBL/GenBank/DDBJ databases">
        <title>Genomic Encyclopedia of Archaeal and Bacterial Type Strains, Phase II (KMG-II): from individual species to whole genera.</title>
        <authorList>
            <person name="Goeker M."/>
        </authorList>
    </citation>
    <scope>NUCLEOTIDE SEQUENCE [LARGE SCALE GENOMIC DNA]</scope>
    <source>
        <strain evidence="1 2">DSM 29955</strain>
    </source>
</reference>
<comment type="caution">
    <text evidence="1">The sequence shown here is derived from an EMBL/GenBank/DDBJ whole genome shotgun (WGS) entry which is preliminary data.</text>
</comment>
<evidence type="ECO:0000313" key="1">
    <source>
        <dbReference type="EMBL" id="PUB17299.1"/>
    </source>
</evidence>
<keyword evidence="2" id="KW-1185">Reference proteome</keyword>
<organism evidence="1 2">
    <name type="scientific">Yoonia sediminilitoris</name>
    <dbReference type="NCBI Taxonomy" id="1286148"/>
    <lineage>
        <taxon>Bacteria</taxon>
        <taxon>Pseudomonadati</taxon>
        <taxon>Pseudomonadota</taxon>
        <taxon>Alphaproteobacteria</taxon>
        <taxon>Rhodobacterales</taxon>
        <taxon>Paracoccaceae</taxon>
        <taxon>Yoonia</taxon>
    </lineage>
</organism>
<evidence type="ECO:0000313" key="2">
    <source>
        <dbReference type="Proteomes" id="UP000244523"/>
    </source>
</evidence>